<name>A0A2N9G1Q0_FAGSY</name>
<proteinExistence type="predicted"/>
<protein>
    <submittedName>
        <fullName evidence="1">Uncharacterized protein</fullName>
    </submittedName>
</protein>
<organism evidence="1">
    <name type="scientific">Fagus sylvatica</name>
    <name type="common">Beechnut</name>
    <dbReference type="NCBI Taxonomy" id="28930"/>
    <lineage>
        <taxon>Eukaryota</taxon>
        <taxon>Viridiplantae</taxon>
        <taxon>Streptophyta</taxon>
        <taxon>Embryophyta</taxon>
        <taxon>Tracheophyta</taxon>
        <taxon>Spermatophyta</taxon>
        <taxon>Magnoliopsida</taxon>
        <taxon>eudicotyledons</taxon>
        <taxon>Gunneridae</taxon>
        <taxon>Pentapetalae</taxon>
        <taxon>rosids</taxon>
        <taxon>fabids</taxon>
        <taxon>Fagales</taxon>
        <taxon>Fagaceae</taxon>
        <taxon>Fagus</taxon>
    </lineage>
</organism>
<evidence type="ECO:0000313" key="1">
    <source>
        <dbReference type="EMBL" id="SPC96706.1"/>
    </source>
</evidence>
<reference evidence="1" key="1">
    <citation type="submission" date="2018-02" db="EMBL/GenBank/DDBJ databases">
        <authorList>
            <person name="Cohen D.B."/>
            <person name="Kent A.D."/>
        </authorList>
    </citation>
    <scope>NUCLEOTIDE SEQUENCE</scope>
</reference>
<accession>A0A2N9G1Q0</accession>
<gene>
    <name evidence="1" type="ORF">FSB_LOCUS24588</name>
</gene>
<sequence length="62" mass="7116">MVHEIVAKWWPDLDHVARPPHSAPSLHIRRPPSPFCCATCVSFHPRSLFVGSFVVFFMWTSP</sequence>
<dbReference type="EMBL" id="OIVN01001691">
    <property type="protein sequence ID" value="SPC96706.1"/>
    <property type="molecule type" value="Genomic_DNA"/>
</dbReference>
<dbReference type="AlphaFoldDB" id="A0A2N9G1Q0"/>